<dbReference type="EMBL" id="CAJQZP010000478">
    <property type="protein sequence ID" value="CAG4963424.1"/>
    <property type="molecule type" value="Genomic_DNA"/>
</dbReference>
<evidence type="ECO:0000313" key="8">
    <source>
        <dbReference type="Proteomes" id="UP000691718"/>
    </source>
</evidence>
<sequence length="248" mass="28275">MSSKKCCVPGCMDSGKSHKTLHLFPNPVETDRFKEWVLSIGGDILGLNNEYIFKQRRVCHAHFEEKYCCRNNRISNIAVPTINLPKSISLPIFTLSERRPLRQLEYSSKPVPSTSSDCAAGFTTTFFETDFTEKENIEPMTNIQLHSHKENEVVLARKEIKQLSKECRTPSLAVTQKIKKTIATTHAEKKLYLKLVQIPKMKVKYASQIFSRTVASNMGYLAEKGILPKECEETAEVLLFFDKQVQLV</sequence>
<proteinExistence type="predicted"/>
<comment type="caution">
    <text evidence="7">The sequence shown here is derived from an EMBL/GenBank/DDBJ whole genome shotgun (WGS) entry which is preliminary data.</text>
</comment>
<accession>A0A8S3WJ88</accession>
<dbReference type="AlphaFoldDB" id="A0A8S3WJ88"/>
<dbReference type="Pfam" id="PF05485">
    <property type="entry name" value="THAP"/>
    <property type="match status" value="1"/>
</dbReference>
<dbReference type="Proteomes" id="UP000691718">
    <property type="component" value="Unassembled WGS sequence"/>
</dbReference>
<gene>
    <name evidence="7" type="ORF">PAPOLLO_LOCUS6979</name>
</gene>
<evidence type="ECO:0000256" key="2">
    <source>
        <dbReference type="ARBA" id="ARBA00022771"/>
    </source>
</evidence>
<dbReference type="SMART" id="SM00980">
    <property type="entry name" value="THAP"/>
    <property type="match status" value="1"/>
</dbReference>
<dbReference type="PROSITE" id="PS50950">
    <property type="entry name" value="ZF_THAP"/>
    <property type="match status" value="1"/>
</dbReference>
<reference evidence="7" key="1">
    <citation type="submission" date="2021-04" db="EMBL/GenBank/DDBJ databases">
        <authorList>
            <person name="Tunstrom K."/>
        </authorList>
    </citation>
    <scope>NUCLEOTIDE SEQUENCE</scope>
</reference>
<evidence type="ECO:0000256" key="1">
    <source>
        <dbReference type="ARBA" id="ARBA00022723"/>
    </source>
</evidence>
<dbReference type="GO" id="GO:0003677">
    <property type="term" value="F:DNA binding"/>
    <property type="evidence" value="ECO:0007669"/>
    <property type="project" value="UniProtKB-UniRule"/>
</dbReference>
<name>A0A8S3WJ88_PARAO</name>
<organism evidence="7 8">
    <name type="scientific">Parnassius apollo</name>
    <name type="common">Apollo butterfly</name>
    <name type="synonym">Papilio apollo</name>
    <dbReference type="NCBI Taxonomy" id="110799"/>
    <lineage>
        <taxon>Eukaryota</taxon>
        <taxon>Metazoa</taxon>
        <taxon>Ecdysozoa</taxon>
        <taxon>Arthropoda</taxon>
        <taxon>Hexapoda</taxon>
        <taxon>Insecta</taxon>
        <taxon>Pterygota</taxon>
        <taxon>Neoptera</taxon>
        <taxon>Endopterygota</taxon>
        <taxon>Lepidoptera</taxon>
        <taxon>Glossata</taxon>
        <taxon>Ditrysia</taxon>
        <taxon>Papilionoidea</taxon>
        <taxon>Papilionidae</taxon>
        <taxon>Parnassiinae</taxon>
        <taxon>Parnassini</taxon>
        <taxon>Parnassius</taxon>
        <taxon>Parnassius</taxon>
    </lineage>
</organism>
<protein>
    <submittedName>
        <fullName evidence="7">(apollo) hypothetical protein</fullName>
    </submittedName>
</protein>
<dbReference type="OrthoDB" id="7490359at2759"/>
<evidence type="ECO:0000256" key="3">
    <source>
        <dbReference type="ARBA" id="ARBA00022833"/>
    </source>
</evidence>
<keyword evidence="2 5" id="KW-0863">Zinc-finger</keyword>
<evidence type="ECO:0000256" key="4">
    <source>
        <dbReference type="ARBA" id="ARBA00023125"/>
    </source>
</evidence>
<evidence type="ECO:0000256" key="5">
    <source>
        <dbReference type="PROSITE-ProRule" id="PRU00309"/>
    </source>
</evidence>
<keyword evidence="3" id="KW-0862">Zinc</keyword>
<keyword evidence="8" id="KW-1185">Reference proteome</keyword>
<dbReference type="GO" id="GO:0008270">
    <property type="term" value="F:zinc ion binding"/>
    <property type="evidence" value="ECO:0007669"/>
    <property type="project" value="UniProtKB-KW"/>
</dbReference>
<feature type="domain" description="THAP-type" evidence="6">
    <location>
        <begin position="1"/>
        <end position="83"/>
    </location>
</feature>
<evidence type="ECO:0000259" key="6">
    <source>
        <dbReference type="PROSITE" id="PS50950"/>
    </source>
</evidence>
<keyword evidence="1" id="KW-0479">Metal-binding</keyword>
<keyword evidence="4 5" id="KW-0238">DNA-binding</keyword>
<dbReference type="InterPro" id="IPR006612">
    <property type="entry name" value="THAP_Znf"/>
</dbReference>
<evidence type="ECO:0000313" key="7">
    <source>
        <dbReference type="EMBL" id="CAG4963424.1"/>
    </source>
</evidence>